<reference evidence="2" key="1">
    <citation type="submission" date="2018-03" db="EMBL/GenBank/DDBJ databases">
        <title>Phage therapy in agriculture - a green tech approach to combat plant pathogenic bacteria.</title>
        <authorList>
            <person name="Djurhuus A.M."/>
            <person name="Carstens A.B."/>
            <person name="Hansen L.H."/>
        </authorList>
    </citation>
    <scope>NUCLEOTIDE SEQUENCE [LARGE SCALE GENOMIC DNA]</scope>
</reference>
<dbReference type="EMBL" id="MH113815">
    <property type="protein sequence ID" value="AWD90740.1"/>
    <property type="molecule type" value="Genomic_DNA"/>
</dbReference>
<dbReference type="RefSeq" id="YP_009800658.1">
    <property type="nucleotide sequence ID" value="NC_047957.1"/>
</dbReference>
<proteinExistence type="predicted"/>
<evidence type="ECO:0000313" key="2">
    <source>
        <dbReference type="Proteomes" id="UP000246678"/>
    </source>
</evidence>
<dbReference type="Proteomes" id="UP000246678">
    <property type="component" value="Segment"/>
</dbReference>
<accession>A0A2S1GMY8</accession>
<keyword evidence="2" id="KW-1185">Reference proteome</keyword>
<dbReference type="GeneID" id="54991160"/>
<name>A0A2S1GMY8_9CAUD</name>
<protein>
    <submittedName>
        <fullName evidence="1">Uncharacterized protein</fullName>
    </submittedName>
</protein>
<dbReference type="KEGG" id="vg:54991160"/>
<organism evidence="1 2">
    <name type="scientific">Pseudomonas phage Alpheus</name>
    <dbReference type="NCBI Taxonomy" id="2163983"/>
    <lineage>
        <taxon>Viruses</taxon>
        <taxon>Duplodnaviria</taxon>
        <taxon>Heunggongvirae</taxon>
        <taxon>Uroviricota</taxon>
        <taxon>Caudoviricetes</taxon>
        <taxon>Autographivirales</taxon>
        <taxon>Autosignataviridae</taxon>
        <taxon>Colwellvirinae</taxon>
        <taxon>Nerthusvirus</taxon>
        <taxon>Nerthusvirus alpheus</taxon>
        <taxon>Uliginvirus alpheus</taxon>
    </lineage>
</organism>
<sequence>MKASLVQIHLQPSAANRAGHARLAKVDDDLVTTEAQADSYTGPTFVEGPGCGDLHVVYRDGFVCVNFVDDQGHRANYDFPTHTVARVKRLAAK</sequence>
<evidence type="ECO:0000313" key="1">
    <source>
        <dbReference type="EMBL" id="AWD90740.1"/>
    </source>
</evidence>